<dbReference type="GO" id="GO:0031297">
    <property type="term" value="P:replication fork processing"/>
    <property type="evidence" value="ECO:0007669"/>
    <property type="project" value="TreeGrafter"/>
</dbReference>
<reference evidence="1 2" key="1">
    <citation type="submission" date="2023-11" db="EMBL/GenBank/DDBJ databases">
        <authorList>
            <person name="Hedman E."/>
            <person name="Englund M."/>
            <person name="Stromberg M."/>
            <person name="Nyberg Akerstrom W."/>
            <person name="Nylinder S."/>
            <person name="Jareborg N."/>
            <person name="Kallberg Y."/>
            <person name="Kronander E."/>
        </authorList>
    </citation>
    <scope>NUCLEOTIDE SEQUENCE [LARGE SCALE GENOMIC DNA]</scope>
</reference>
<dbReference type="GO" id="GO:0015074">
    <property type="term" value="P:DNA integration"/>
    <property type="evidence" value="ECO:0007669"/>
    <property type="project" value="TreeGrafter"/>
</dbReference>
<dbReference type="GO" id="GO:0000793">
    <property type="term" value="C:condensed chromosome"/>
    <property type="evidence" value="ECO:0007669"/>
    <property type="project" value="TreeGrafter"/>
</dbReference>
<dbReference type="PANTHER" id="PTHR46060">
    <property type="entry name" value="MARINER MOS1 TRANSPOSASE-LIKE PROTEIN"/>
    <property type="match status" value="1"/>
</dbReference>
<dbReference type="GO" id="GO:0035861">
    <property type="term" value="C:site of double-strand break"/>
    <property type="evidence" value="ECO:0007669"/>
    <property type="project" value="TreeGrafter"/>
</dbReference>
<protein>
    <recommendedName>
        <fullName evidence="3">Histone-lysine N-methyltransferase SETMAR</fullName>
    </recommendedName>
</protein>
<dbReference type="GO" id="GO:0000014">
    <property type="term" value="F:single-stranded DNA endodeoxyribonuclease activity"/>
    <property type="evidence" value="ECO:0007669"/>
    <property type="project" value="TreeGrafter"/>
</dbReference>
<evidence type="ECO:0000313" key="2">
    <source>
        <dbReference type="Proteomes" id="UP001314205"/>
    </source>
</evidence>
<sequence length="118" mass="13659">MSITADVYCEKLNTMFEKLTRFQPALVNHSSPLLLHDNARPHTAQPTVSKLQELRLEALRYPPYSPDLTPTDFYFFQNLDKILACKKLNTQEAVQNTLEEFITSRPDDFFKKGINKLP</sequence>
<name>A0AAV1LCL5_9NEOP</name>
<evidence type="ECO:0008006" key="3">
    <source>
        <dbReference type="Google" id="ProtNLM"/>
    </source>
</evidence>
<evidence type="ECO:0000313" key="1">
    <source>
        <dbReference type="EMBL" id="CAK1592069.1"/>
    </source>
</evidence>
<organism evidence="1 2">
    <name type="scientific">Parnassius mnemosyne</name>
    <name type="common">clouded apollo</name>
    <dbReference type="NCBI Taxonomy" id="213953"/>
    <lineage>
        <taxon>Eukaryota</taxon>
        <taxon>Metazoa</taxon>
        <taxon>Ecdysozoa</taxon>
        <taxon>Arthropoda</taxon>
        <taxon>Hexapoda</taxon>
        <taxon>Insecta</taxon>
        <taxon>Pterygota</taxon>
        <taxon>Neoptera</taxon>
        <taxon>Endopterygota</taxon>
        <taxon>Lepidoptera</taxon>
        <taxon>Glossata</taxon>
        <taxon>Ditrysia</taxon>
        <taxon>Papilionoidea</taxon>
        <taxon>Papilionidae</taxon>
        <taxon>Parnassiinae</taxon>
        <taxon>Parnassini</taxon>
        <taxon>Parnassius</taxon>
        <taxon>Driopa</taxon>
    </lineage>
</organism>
<dbReference type="GO" id="GO:0044547">
    <property type="term" value="F:DNA topoisomerase binding"/>
    <property type="evidence" value="ECO:0007669"/>
    <property type="project" value="TreeGrafter"/>
</dbReference>
<dbReference type="GO" id="GO:0044774">
    <property type="term" value="P:mitotic DNA integrity checkpoint signaling"/>
    <property type="evidence" value="ECO:0007669"/>
    <property type="project" value="TreeGrafter"/>
</dbReference>
<accession>A0AAV1LCL5</accession>
<dbReference type="GO" id="GO:0006303">
    <property type="term" value="P:double-strand break repair via nonhomologous end joining"/>
    <property type="evidence" value="ECO:0007669"/>
    <property type="project" value="TreeGrafter"/>
</dbReference>
<dbReference type="EMBL" id="CAVLGL010000087">
    <property type="protein sequence ID" value="CAK1592069.1"/>
    <property type="molecule type" value="Genomic_DNA"/>
</dbReference>
<dbReference type="InterPro" id="IPR036397">
    <property type="entry name" value="RNaseH_sf"/>
</dbReference>
<dbReference type="GO" id="GO:0046975">
    <property type="term" value="F:histone H3K36 methyltransferase activity"/>
    <property type="evidence" value="ECO:0007669"/>
    <property type="project" value="TreeGrafter"/>
</dbReference>
<keyword evidence="2" id="KW-1185">Reference proteome</keyword>
<dbReference type="AlphaFoldDB" id="A0AAV1LCL5"/>
<comment type="caution">
    <text evidence="1">The sequence shown here is derived from an EMBL/GenBank/DDBJ whole genome shotgun (WGS) entry which is preliminary data.</text>
</comment>
<proteinExistence type="predicted"/>
<gene>
    <name evidence="1" type="ORF">PARMNEM_LOCUS12128</name>
</gene>
<dbReference type="GO" id="GO:0000729">
    <property type="term" value="P:DNA double-strand break processing"/>
    <property type="evidence" value="ECO:0007669"/>
    <property type="project" value="TreeGrafter"/>
</dbReference>
<dbReference type="Gene3D" id="3.30.420.10">
    <property type="entry name" value="Ribonuclease H-like superfamily/Ribonuclease H"/>
    <property type="match status" value="1"/>
</dbReference>
<dbReference type="InterPro" id="IPR052709">
    <property type="entry name" value="Transposase-MT_Hybrid"/>
</dbReference>
<dbReference type="PANTHER" id="PTHR46060:SF2">
    <property type="entry name" value="HISTONE-LYSINE N-METHYLTRANSFERASE SETMAR"/>
    <property type="match status" value="1"/>
</dbReference>
<dbReference type="Proteomes" id="UP001314205">
    <property type="component" value="Unassembled WGS sequence"/>
</dbReference>
<dbReference type="GO" id="GO:0005634">
    <property type="term" value="C:nucleus"/>
    <property type="evidence" value="ECO:0007669"/>
    <property type="project" value="TreeGrafter"/>
</dbReference>
<dbReference type="GO" id="GO:0003690">
    <property type="term" value="F:double-stranded DNA binding"/>
    <property type="evidence" value="ECO:0007669"/>
    <property type="project" value="TreeGrafter"/>
</dbReference>
<dbReference type="GO" id="GO:0003697">
    <property type="term" value="F:single-stranded DNA binding"/>
    <property type="evidence" value="ECO:0007669"/>
    <property type="project" value="TreeGrafter"/>
</dbReference>
<dbReference type="GO" id="GO:0042800">
    <property type="term" value="F:histone H3K4 methyltransferase activity"/>
    <property type="evidence" value="ECO:0007669"/>
    <property type="project" value="TreeGrafter"/>
</dbReference>